<reference evidence="1 2" key="1">
    <citation type="submission" date="2017-11" db="EMBL/GenBank/DDBJ databases">
        <title>Population delineation of vibrios coincides with oyster pathogenicity.</title>
        <authorList>
            <person name="Bruto M."/>
            <person name="Labreuche Y."/>
            <person name="James A."/>
            <person name="Piel D."/>
            <person name="Chenivesse S."/>
            <person name="Petton B."/>
            <person name="Polz M.F."/>
            <person name="Le Roux F."/>
        </authorList>
    </citation>
    <scope>NUCLEOTIDE SEQUENCE [LARGE SCALE GENOMIC DNA]</scope>
    <source>
        <strain evidence="1 2">FF_144</strain>
    </source>
</reference>
<name>A0A2T5EU77_VIBSP</name>
<accession>A0A2T5EU77</accession>
<dbReference type="Proteomes" id="UP000244197">
    <property type="component" value="Unassembled WGS sequence"/>
</dbReference>
<dbReference type="EMBL" id="PIFK01000027">
    <property type="protein sequence ID" value="PTP32968.1"/>
    <property type="molecule type" value="Genomic_DNA"/>
</dbReference>
<protein>
    <submittedName>
        <fullName evidence="1">Uncharacterized protein</fullName>
    </submittedName>
</protein>
<organism evidence="1 2">
    <name type="scientific">Vibrio splendidus</name>
    <dbReference type="NCBI Taxonomy" id="29497"/>
    <lineage>
        <taxon>Bacteria</taxon>
        <taxon>Pseudomonadati</taxon>
        <taxon>Pseudomonadota</taxon>
        <taxon>Gammaproteobacteria</taxon>
        <taxon>Vibrionales</taxon>
        <taxon>Vibrionaceae</taxon>
        <taxon>Vibrio</taxon>
    </lineage>
</organism>
<gene>
    <name evidence="1" type="ORF">CWO07_14425</name>
</gene>
<comment type="caution">
    <text evidence="1">The sequence shown here is derived from an EMBL/GenBank/DDBJ whole genome shotgun (WGS) entry which is preliminary data.</text>
</comment>
<evidence type="ECO:0000313" key="2">
    <source>
        <dbReference type="Proteomes" id="UP000244197"/>
    </source>
</evidence>
<dbReference type="AlphaFoldDB" id="A0A2T5EU77"/>
<proteinExistence type="predicted"/>
<evidence type="ECO:0000313" key="1">
    <source>
        <dbReference type="EMBL" id="PTP32968.1"/>
    </source>
</evidence>
<sequence>MAPPKASTYTQTELTQLKESHKLDRTQLSKAIEVIEALLKPELKTNNNSDGSYEIRNGKVIDLVAEIDLFNQESLPDFFKNR</sequence>